<dbReference type="InterPro" id="IPR011701">
    <property type="entry name" value="MFS"/>
</dbReference>
<dbReference type="SUPFAM" id="SSF103473">
    <property type="entry name" value="MFS general substrate transporter"/>
    <property type="match status" value="1"/>
</dbReference>
<evidence type="ECO:0000256" key="3">
    <source>
        <dbReference type="ARBA" id="ARBA00022692"/>
    </source>
</evidence>
<evidence type="ECO:0000256" key="2">
    <source>
        <dbReference type="ARBA" id="ARBA00022448"/>
    </source>
</evidence>
<feature type="transmembrane region" description="Helical" evidence="6">
    <location>
        <begin position="177"/>
        <end position="196"/>
    </location>
</feature>
<feature type="domain" description="Major facilitator superfamily (MFS) profile" evidence="7">
    <location>
        <begin position="23"/>
        <end position="421"/>
    </location>
</feature>
<protein>
    <submittedName>
        <fullName evidence="8">MFS transporter</fullName>
    </submittedName>
</protein>
<proteinExistence type="predicted"/>
<feature type="transmembrane region" description="Helical" evidence="6">
    <location>
        <begin position="366"/>
        <end position="388"/>
    </location>
</feature>
<feature type="transmembrane region" description="Helical" evidence="6">
    <location>
        <begin position="394"/>
        <end position="416"/>
    </location>
</feature>
<feature type="transmembrane region" description="Helical" evidence="6">
    <location>
        <begin position="113"/>
        <end position="135"/>
    </location>
</feature>
<keyword evidence="4 6" id="KW-1133">Transmembrane helix</keyword>
<keyword evidence="2" id="KW-0813">Transport</keyword>
<dbReference type="GO" id="GO:0022857">
    <property type="term" value="F:transmembrane transporter activity"/>
    <property type="evidence" value="ECO:0007669"/>
    <property type="project" value="InterPro"/>
</dbReference>
<evidence type="ECO:0000256" key="6">
    <source>
        <dbReference type="SAM" id="Phobius"/>
    </source>
</evidence>
<evidence type="ECO:0000259" key="7">
    <source>
        <dbReference type="PROSITE" id="PS50850"/>
    </source>
</evidence>
<dbReference type="PANTHER" id="PTHR23505:SF79">
    <property type="entry name" value="PROTEIN SPINSTER"/>
    <property type="match status" value="1"/>
</dbReference>
<keyword evidence="5 6" id="KW-0472">Membrane</keyword>
<feature type="transmembrane region" description="Helical" evidence="6">
    <location>
        <begin position="303"/>
        <end position="324"/>
    </location>
</feature>
<evidence type="ECO:0000313" key="9">
    <source>
        <dbReference type="Proteomes" id="UP000285961"/>
    </source>
</evidence>
<feature type="transmembrane region" description="Helical" evidence="6">
    <location>
        <begin position="88"/>
        <end position="107"/>
    </location>
</feature>
<feature type="transmembrane region" description="Helical" evidence="6">
    <location>
        <begin position="18"/>
        <end position="36"/>
    </location>
</feature>
<dbReference type="InterPro" id="IPR044770">
    <property type="entry name" value="MFS_spinster-like"/>
</dbReference>
<dbReference type="Proteomes" id="UP000285961">
    <property type="component" value="Unassembled WGS sequence"/>
</dbReference>
<dbReference type="InterPro" id="IPR036259">
    <property type="entry name" value="MFS_trans_sf"/>
</dbReference>
<comment type="subcellular location">
    <subcellularLocation>
        <location evidence="1">Membrane</location>
        <topology evidence="1">Multi-pass membrane protein</topology>
    </subcellularLocation>
</comment>
<dbReference type="CDD" id="cd17328">
    <property type="entry name" value="MFS_spinster_like"/>
    <property type="match status" value="1"/>
</dbReference>
<name>A0A419EXS4_9BACT</name>
<feature type="transmembrane region" description="Helical" evidence="6">
    <location>
        <begin position="61"/>
        <end position="81"/>
    </location>
</feature>
<dbReference type="GO" id="GO:0016020">
    <property type="term" value="C:membrane"/>
    <property type="evidence" value="ECO:0007669"/>
    <property type="project" value="UniProtKB-SubCell"/>
</dbReference>
<evidence type="ECO:0000256" key="5">
    <source>
        <dbReference type="ARBA" id="ARBA00023136"/>
    </source>
</evidence>
<reference evidence="8 9" key="1">
    <citation type="journal article" date="2017" name="ISME J.">
        <title>Energy and carbon metabolisms in a deep terrestrial subsurface fluid microbial community.</title>
        <authorList>
            <person name="Momper L."/>
            <person name="Jungbluth S.P."/>
            <person name="Lee M.D."/>
            <person name="Amend J.P."/>
        </authorList>
    </citation>
    <scope>NUCLEOTIDE SEQUENCE [LARGE SCALE GENOMIC DNA]</scope>
    <source>
        <strain evidence="8">SURF_17</strain>
    </source>
</reference>
<gene>
    <name evidence="8" type="ORF">C4532_10530</name>
</gene>
<evidence type="ECO:0000256" key="4">
    <source>
        <dbReference type="ARBA" id="ARBA00022989"/>
    </source>
</evidence>
<sequence length="437" mass="47690">MTTVDNPQAPRKPLKPATAAHTALAILFVMNLLNYTDRSVLNAVLPLVKDEWMLSDKMLGILNSAFIITYMVFSPIFGWLGDRVVRKWIAVGGIVVWSIMTAASGLARNFAQLFGLRMLFGTGEAGFSTVAPTMIADLYPSTARSRVLAVFYVAIPVGYALGYIIGGAIGGRYGWRAVFPAVGIPSLLLVLPMLLVREPQRGQSEDVTAEELGEYLKTQAPLKNYLNLIRNGSYVCDSAAMILMTFVTGAFAWWGPTYFNRLRGLDLDKANYYFGIATLLAGITGTFFGGWLADVLQKRIKSAYFLVSGVGMLLGVPALLVVMLIDIPQVYWPCVFFAEFCLFLNTGPANAIILNVTSPNMRAGAFALNIFLIHALGDVISPYIVGAVSDATNLHVALVTIMPLITVAGGVAYLLGMRYLERDMERALQEMKTKPRV</sequence>
<keyword evidence="3 6" id="KW-0812">Transmembrane</keyword>
<feature type="transmembrane region" description="Helical" evidence="6">
    <location>
        <begin position="147"/>
        <end position="165"/>
    </location>
</feature>
<evidence type="ECO:0000313" key="8">
    <source>
        <dbReference type="EMBL" id="RJP69706.1"/>
    </source>
</evidence>
<feature type="transmembrane region" description="Helical" evidence="6">
    <location>
        <begin position="330"/>
        <end position="354"/>
    </location>
</feature>
<dbReference type="AlphaFoldDB" id="A0A419EXS4"/>
<dbReference type="InterPro" id="IPR020846">
    <property type="entry name" value="MFS_dom"/>
</dbReference>
<dbReference type="PANTHER" id="PTHR23505">
    <property type="entry name" value="SPINSTER"/>
    <property type="match status" value="1"/>
</dbReference>
<accession>A0A419EXS4</accession>
<dbReference type="Pfam" id="PF07690">
    <property type="entry name" value="MFS_1"/>
    <property type="match status" value="1"/>
</dbReference>
<dbReference type="PROSITE" id="PS50850">
    <property type="entry name" value="MFS"/>
    <property type="match status" value="1"/>
</dbReference>
<dbReference type="Gene3D" id="1.20.1250.20">
    <property type="entry name" value="MFS general substrate transporter like domains"/>
    <property type="match status" value="1"/>
</dbReference>
<comment type="caution">
    <text evidence="8">The sequence shown here is derived from an EMBL/GenBank/DDBJ whole genome shotgun (WGS) entry which is preliminary data.</text>
</comment>
<evidence type="ECO:0000256" key="1">
    <source>
        <dbReference type="ARBA" id="ARBA00004141"/>
    </source>
</evidence>
<organism evidence="8 9">
    <name type="scientific">Candidatus Abyssobacteria bacterium SURF_17</name>
    <dbReference type="NCBI Taxonomy" id="2093361"/>
    <lineage>
        <taxon>Bacteria</taxon>
        <taxon>Pseudomonadati</taxon>
        <taxon>Candidatus Hydrogenedentota</taxon>
        <taxon>Candidatus Abyssobacteria</taxon>
    </lineage>
</organism>
<dbReference type="EMBL" id="QZKI01000079">
    <property type="protein sequence ID" value="RJP69706.1"/>
    <property type="molecule type" value="Genomic_DNA"/>
</dbReference>
<feature type="transmembrane region" description="Helical" evidence="6">
    <location>
        <begin position="274"/>
        <end position="296"/>
    </location>
</feature>
<feature type="transmembrane region" description="Helical" evidence="6">
    <location>
        <begin position="234"/>
        <end position="254"/>
    </location>
</feature>